<proteinExistence type="inferred from homology"/>
<reference evidence="12" key="1">
    <citation type="submission" date="2022-06" db="EMBL/GenBank/DDBJ databases">
        <title>Isolation and Genomics of Futiania mangrovii gen. nov., sp. nov., a Rare and Metabolically-versatile member in the Class Alphaproteobacteria.</title>
        <authorList>
            <person name="Liu L."/>
            <person name="Huang W.-C."/>
            <person name="Pan J."/>
            <person name="Li J."/>
            <person name="Huang Y."/>
            <person name="Du H."/>
            <person name="Liu Y."/>
            <person name="Li M."/>
        </authorList>
    </citation>
    <scope>NUCLEOTIDE SEQUENCE</scope>
    <source>
        <strain evidence="12">FT118</strain>
    </source>
</reference>
<keyword evidence="7" id="KW-0862">Zinc</keyword>
<comment type="cofactor">
    <cofactor evidence="1">
        <name>Zn(2+)</name>
        <dbReference type="ChEBI" id="CHEBI:29105"/>
    </cofactor>
</comment>
<accession>A0A9J6PHQ2</accession>
<comment type="caution">
    <text evidence="12">The sequence shown here is derived from an EMBL/GenBank/DDBJ whole genome shotgun (WGS) entry which is preliminary data.</text>
</comment>
<dbReference type="GO" id="GO:0071555">
    <property type="term" value="P:cell wall organization"/>
    <property type="evidence" value="ECO:0007669"/>
    <property type="project" value="UniProtKB-KW"/>
</dbReference>
<dbReference type="GO" id="GO:0006508">
    <property type="term" value="P:proteolysis"/>
    <property type="evidence" value="ECO:0007669"/>
    <property type="project" value="UniProtKB-KW"/>
</dbReference>
<comment type="similarity">
    <text evidence="10">Belongs to the peptidase M15 family.</text>
</comment>
<gene>
    <name evidence="12" type="ORF">NJQ99_13055</name>
</gene>
<keyword evidence="13" id="KW-1185">Reference proteome</keyword>
<protein>
    <recommendedName>
        <fullName evidence="11">Murein endopeptidase K</fullName>
    </recommendedName>
</protein>
<dbReference type="EMBL" id="JAMZFT010000003">
    <property type="protein sequence ID" value="MCP1337344.1"/>
    <property type="molecule type" value="Genomic_DNA"/>
</dbReference>
<dbReference type="Gene3D" id="3.30.1380.10">
    <property type="match status" value="1"/>
</dbReference>
<evidence type="ECO:0000313" key="12">
    <source>
        <dbReference type="EMBL" id="MCP1337344.1"/>
    </source>
</evidence>
<dbReference type="PROSITE" id="PS51318">
    <property type="entry name" value="TAT"/>
    <property type="match status" value="1"/>
</dbReference>
<keyword evidence="8" id="KW-0482">Metalloprotease</keyword>
<dbReference type="PANTHER" id="PTHR37425:SF1">
    <property type="entry name" value="OUTER MEMBRANE PROTEIN"/>
    <property type="match status" value="1"/>
</dbReference>
<organism evidence="12 13">
    <name type="scientific">Futiania mangrovi</name>
    <dbReference type="NCBI Taxonomy" id="2959716"/>
    <lineage>
        <taxon>Bacteria</taxon>
        <taxon>Pseudomonadati</taxon>
        <taxon>Pseudomonadota</taxon>
        <taxon>Alphaproteobacteria</taxon>
        <taxon>Futianiales</taxon>
        <taxon>Futianiaceae</taxon>
        <taxon>Futiania</taxon>
    </lineage>
</organism>
<evidence type="ECO:0000256" key="6">
    <source>
        <dbReference type="ARBA" id="ARBA00022801"/>
    </source>
</evidence>
<evidence type="ECO:0000313" key="13">
    <source>
        <dbReference type="Proteomes" id="UP001055804"/>
    </source>
</evidence>
<dbReference type="RefSeq" id="WP_269333312.1">
    <property type="nucleotide sequence ID" value="NZ_JAMZFT010000003.1"/>
</dbReference>
<evidence type="ECO:0000256" key="7">
    <source>
        <dbReference type="ARBA" id="ARBA00022833"/>
    </source>
</evidence>
<evidence type="ECO:0000256" key="10">
    <source>
        <dbReference type="ARBA" id="ARBA00093448"/>
    </source>
</evidence>
<keyword evidence="6" id="KW-0378">Hydrolase</keyword>
<keyword evidence="5" id="KW-0732">Signal</keyword>
<dbReference type="AlphaFoldDB" id="A0A9J6PHQ2"/>
<keyword evidence="4" id="KW-0479">Metal-binding</keyword>
<evidence type="ECO:0000256" key="1">
    <source>
        <dbReference type="ARBA" id="ARBA00001947"/>
    </source>
</evidence>
<dbReference type="PANTHER" id="PTHR37425">
    <property type="match status" value="1"/>
</dbReference>
<evidence type="ECO:0000256" key="2">
    <source>
        <dbReference type="ARBA" id="ARBA00004776"/>
    </source>
</evidence>
<evidence type="ECO:0000256" key="9">
    <source>
        <dbReference type="ARBA" id="ARBA00023316"/>
    </source>
</evidence>
<dbReference type="GO" id="GO:0008237">
    <property type="term" value="F:metallopeptidase activity"/>
    <property type="evidence" value="ECO:0007669"/>
    <property type="project" value="UniProtKB-KW"/>
</dbReference>
<evidence type="ECO:0000256" key="11">
    <source>
        <dbReference type="ARBA" id="ARBA00093666"/>
    </source>
</evidence>
<keyword evidence="9" id="KW-0961">Cell wall biogenesis/degradation</keyword>
<dbReference type="InterPro" id="IPR010275">
    <property type="entry name" value="MepK"/>
</dbReference>
<dbReference type="GO" id="GO:0046872">
    <property type="term" value="F:metal ion binding"/>
    <property type="evidence" value="ECO:0007669"/>
    <property type="project" value="UniProtKB-KW"/>
</dbReference>
<keyword evidence="3" id="KW-0645">Protease</keyword>
<evidence type="ECO:0000256" key="4">
    <source>
        <dbReference type="ARBA" id="ARBA00022723"/>
    </source>
</evidence>
<dbReference type="Pfam" id="PF05951">
    <property type="entry name" value="Peptidase_M15_2"/>
    <property type="match status" value="1"/>
</dbReference>
<name>A0A9J6PHQ2_9PROT</name>
<sequence length="197" mass="21458">MASDSTPPASPTAGRGPYLDRRRFLRGLAGLTAAAALPVASGGTAEAAMQVRRLRLFNARTGERTDTVYMENGVYVPEALGEIDFLLRDVRTGDIVPVDARIVDLMWHIQRLIDTTEPLGITSGYRSPVTNRRLAGQGAARNSLHMQGMAVDVFSRTRSARQIAGAARRLGRGGVGEYRNRNFVHLDVGPVRTWSRG</sequence>
<evidence type="ECO:0000256" key="3">
    <source>
        <dbReference type="ARBA" id="ARBA00022670"/>
    </source>
</evidence>
<evidence type="ECO:0000256" key="5">
    <source>
        <dbReference type="ARBA" id="ARBA00022729"/>
    </source>
</evidence>
<dbReference type="InterPro" id="IPR006311">
    <property type="entry name" value="TAT_signal"/>
</dbReference>
<dbReference type="InterPro" id="IPR009045">
    <property type="entry name" value="Zn_M74/Hedgehog-like"/>
</dbReference>
<dbReference type="Proteomes" id="UP001055804">
    <property type="component" value="Unassembled WGS sequence"/>
</dbReference>
<dbReference type="SUPFAM" id="SSF55166">
    <property type="entry name" value="Hedgehog/DD-peptidase"/>
    <property type="match status" value="1"/>
</dbReference>
<comment type="pathway">
    <text evidence="2">Cell wall biogenesis; cell wall polysaccharide biosynthesis.</text>
</comment>
<evidence type="ECO:0000256" key="8">
    <source>
        <dbReference type="ARBA" id="ARBA00023049"/>
    </source>
</evidence>